<organism evidence="4">
    <name type="scientific">Dissoconium aciculare CBS 342.82</name>
    <dbReference type="NCBI Taxonomy" id="1314786"/>
    <lineage>
        <taxon>Eukaryota</taxon>
        <taxon>Fungi</taxon>
        <taxon>Dikarya</taxon>
        <taxon>Ascomycota</taxon>
        <taxon>Pezizomycotina</taxon>
        <taxon>Dothideomycetes</taxon>
        <taxon>Dothideomycetidae</taxon>
        <taxon>Mycosphaerellales</taxon>
        <taxon>Dissoconiaceae</taxon>
        <taxon>Dissoconium</taxon>
    </lineage>
</organism>
<accession>A0A6J3MB33</accession>
<dbReference type="PANTHER" id="PTHR33119:SF1">
    <property type="entry name" value="FE2OG DIOXYGENASE DOMAIN-CONTAINING PROTEIN"/>
    <property type="match status" value="1"/>
</dbReference>
<reference evidence="4" key="1">
    <citation type="submission" date="2020-01" db="EMBL/GenBank/DDBJ databases">
        <authorList>
            <consortium name="DOE Joint Genome Institute"/>
            <person name="Haridas S."/>
            <person name="Albert R."/>
            <person name="Binder M."/>
            <person name="Bloem J."/>
            <person name="Labutti K."/>
            <person name="Salamov A."/>
            <person name="Andreopoulos B."/>
            <person name="Baker S.E."/>
            <person name="Barry K."/>
            <person name="Bills G."/>
            <person name="Bluhm B.H."/>
            <person name="Cannon C."/>
            <person name="Castanera R."/>
            <person name="Culley D.E."/>
            <person name="Daum C."/>
            <person name="Ezra D."/>
            <person name="Gonzalez J.B."/>
            <person name="Henrissat B."/>
            <person name="Kuo A."/>
            <person name="Liang C."/>
            <person name="Lipzen A."/>
            <person name="Lutzoni F."/>
            <person name="Magnuson J."/>
            <person name="Mondo S."/>
            <person name="Nolan M."/>
            <person name="Ohm R."/>
            <person name="Pangilinan J."/>
            <person name="Park H.-J."/>
            <person name="Ramirez L."/>
            <person name="Alfaro M."/>
            <person name="Sun H."/>
            <person name="Tritt A."/>
            <person name="Yoshinaga Y."/>
            <person name="Zwiers L.-H."/>
            <person name="Turgeon B.G."/>
            <person name="Goodwin S.B."/>
            <person name="Spatafora J.W."/>
            <person name="Crous P.W."/>
            <person name="Grigoriev I.V."/>
        </authorList>
    </citation>
    <scope>NUCLEOTIDE SEQUENCE</scope>
    <source>
        <strain evidence="4">CBS 342.82</strain>
    </source>
</reference>
<gene>
    <name evidence="4" type="ORF">K489DRAFT_313777</name>
</gene>
<dbReference type="InterPro" id="IPR049207">
    <property type="entry name" value="DUF4246_N"/>
</dbReference>
<dbReference type="Pfam" id="PF21666">
    <property type="entry name" value="DUF4246_N"/>
    <property type="match status" value="1"/>
</dbReference>
<dbReference type="RefSeq" id="XP_033462267.1">
    <property type="nucleotide sequence ID" value="XM_033600966.1"/>
</dbReference>
<reference evidence="4" key="3">
    <citation type="submission" date="2025-08" db="UniProtKB">
        <authorList>
            <consortium name="RefSeq"/>
        </authorList>
    </citation>
    <scope>IDENTIFICATION</scope>
    <source>
        <strain evidence="4">CBS 342.82</strain>
    </source>
</reference>
<sequence length="553" mass="63184">MGEITDKPEWTRKISDQSIVSKWRAERANRAAGVPLREVFTDEMFDYCIEELRDYSRIQASTGITPAIDSHAVVLKSDTLVSESLRQELVAAAEPLEAVPEKQKDWHPGSDGKVLDLVHPSLYPLIYGRSLVLRHGMVPLQNCTAYTGKGEVVPAPKDEELTIKGRQRRYTWRNPDSDKLYSGKFQWLPSELAFEDGNAVKFTSYINNLHPRDHEPLYRSIEKIIAKVVPMWDLTLQPITEYQRATRIEISEIPKYTLPHGPRPAQLGDDQLEDYEIEELEQDWLEEHGIIEPPKCPQYSGRAKGILEAPTEQQWGAVNVDLRQNFEKEGLQVIVKLANIHLTPDKPSYDGGSWHIEGLLNEHICATALYYFDSENITDSFLAFRENVQADVVEELPYEQSRYDHLEKLFDIKYSGAAIQHLGHVRTSQGRLLTFPNVLHHRVEPFSLADATRPGHRKILALFLVDPYLRILSTANIPPQQKEWWAESVQASSIKAGLPMEVADNIVDKVDGFPIGLEEAKSLRLELMEERSATQAVMEQTFMEEDYFNFCEH</sequence>
<dbReference type="InterPro" id="IPR049192">
    <property type="entry name" value="DUF4246_C"/>
</dbReference>
<feature type="domain" description="DUF4246" evidence="2">
    <location>
        <begin position="1"/>
        <end position="26"/>
    </location>
</feature>
<keyword evidence="3" id="KW-1185">Reference proteome</keyword>
<dbReference type="Pfam" id="PF14033">
    <property type="entry name" value="DUF4246"/>
    <property type="match status" value="1"/>
</dbReference>
<evidence type="ECO:0000313" key="4">
    <source>
        <dbReference type="RefSeq" id="XP_033462267.1"/>
    </source>
</evidence>
<evidence type="ECO:0000313" key="3">
    <source>
        <dbReference type="Proteomes" id="UP000504637"/>
    </source>
</evidence>
<dbReference type="Proteomes" id="UP000504637">
    <property type="component" value="Unplaced"/>
</dbReference>
<feature type="domain" description="DUF4246" evidence="1">
    <location>
        <begin position="42"/>
        <end position="487"/>
    </location>
</feature>
<dbReference type="PANTHER" id="PTHR33119">
    <property type="entry name" value="IFI3P"/>
    <property type="match status" value="1"/>
</dbReference>
<dbReference type="AlphaFoldDB" id="A0A6J3MB33"/>
<evidence type="ECO:0000259" key="2">
    <source>
        <dbReference type="Pfam" id="PF21666"/>
    </source>
</evidence>
<evidence type="ECO:0000259" key="1">
    <source>
        <dbReference type="Pfam" id="PF14033"/>
    </source>
</evidence>
<reference evidence="4" key="2">
    <citation type="submission" date="2020-04" db="EMBL/GenBank/DDBJ databases">
        <authorList>
            <consortium name="NCBI Genome Project"/>
        </authorList>
    </citation>
    <scope>NUCLEOTIDE SEQUENCE</scope>
    <source>
        <strain evidence="4">CBS 342.82</strain>
    </source>
</reference>
<dbReference type="GeneID" id="54358766"/>
<proteinExistence type="predicted"/>
<name>A0A6J3MB33_9PEZI</name>
<dbReference type="InterPro" id="IPR025340">
    <property type="entry name" value="DUF4246"/>
</dbReference>
<protein>
    <submittedName>
        <fullName evidence="4">Uncharacterized protein</fullName>
    </submittedName>
</protein>
<dbReference type="OrthoDB" id="415532at2759"/>